<keyword evidence="2" id="KW-0167">Capsid protein</keyword>
<protein>
    <submittedName>
        <fullName evidence="2">Spore coat protein</fullName>
    </submittedName>
</protein>
<comment type="caution">
    <text evidence="2">The sequence shown here is derived from an EMBL/GenBank/DDBJ whole genome shotgun (WGS) entry which is preliminary data.</text>
</comment>
<dbReference type="GO" id="GO:0030435">
    <property type="term" value="P:sporulation resulting in formation of a cellular spore"/>
    <property type="evidence" value="ECO:0007669"/>
    <property type="project" value="InterPro"/>
</dbReference>
<reference evidence="2 3" key="1">
    <citation type="journal article" date="2007" name="Int. J. Syst. Evol. Microbiol.">
        <title>Oceanobacillus profundus sp. nov., isolated from a deep-sea sediment core.</title>
        <authorList>
            <person name="Kim Y.G."/>
            <person name="Choi D.H."/>
            <person name="Hyun S."/>
            <person name="Cho B.C."/>
        </authorList>
    </citation>
    <scope>NUCLEOTIDE SEQUENCE [LARGE SCALE GENOMIC DNA]</scope>
    <source>
        <strain evidence="2 3">DSM 18246</strain>
    </source>
</reference>
<keyword evidence="3" id="KW-1185">Reference proteome</keyword>
<evidence type="ECO:0000259" key="1">
    <source>
        <dbReference type="Pfam" id="PF07552"/>
    </source>
</evidence>
<organism evidence="2 3">
    <name type="scientific">Oceanobacillus profundus</name>
    <dbReference type="NCBI Taxonomy" id="372463"/>
    <lineage>
        <taxon>Bacteria</taxon>
        <taxon>Bacillati</taxon>
        <taxon>Bacillota</taxon>
        <taxon>Bacilli</taxon>
        <taxon>Bacillales</taxon>
        <taxon>Bacillaceae</taxon>
        <taxon>Oceanobacillus</taxon>
    </lineage>
</organism>
<feature type="domain" description="Spore coat protein X/V" evidence="1">
    <location>
        <begin position="88"/>
        <end position="143"/>
    </location>
</feature>
<evidence type="ECO:0000313" key="3">
    <source>
        <dbReference type="Proteomes" id="UP000285456"/>
    </source>
</evidence>
<accession>A0A417YEB2</accession>
<dbReference type="Proteomes" id="UP000285456">
    <property type="component" value="Unassembled WGS sequence"/>
</dbReference>
<evidence type="ECO:0000313" key="2">
    <source>
        <dbReference type="EMBL" id="RHW31005.1"/>
    </source>
</evidence>
<dbReference type="InterPro" id="IPR011428">
    <property type="entry name" value="Spore_coat_X/V"/>
</dbReference>
<proteinExistence type="predicted"/>
<keyword evidence="2" id="KW-0946">Virion</keyword>
<dbReference type="OrthoDB" id="2376847at2"/>
<dbReference type="EMBL" id="QWEH01000010">
    <property type="protein sequence ID" value="RHW31005.1"/>
    <property type="molecule type" value="Genomic_DNA"/>
</dbReference>
<dbReference type="RefSeq" id="WP_095311784.1">
    <property type="nucleotide sequence ID" value="NZ_JAMAWL010000008.1"/>
</dbReference>
<name>A0A417YEB2_9BACI</name>
<sequence>MSKYKEWRALDHCDDHREDNNADVEQEAVQRDSVKQVSDEWIIIKNSEDVHVSTTDAQAAVSLQLGIQAAIAVVLSISIGDSERAKAVLQDFKQISRTRQSNRQKTIVDCSKHVRIITLDADVAINIQLLIQILIAIVATLDVF</sequence>
<gene>
    <name evidence="2" type="ORF">D1B32_14625</name>
</gene>
<dbReference type="AlphaFoldDB" id="A0A417YEB2"/>
<dbReference type="Pfam" id="PF07552">
    <property type="entry name" value="Coat_X"/>
    <property type="match status" value="2"/>
</dbReference>
<dbReference type="GO" id="GO:0031160">
    <property type="term" value="C:spore wall"/>
    <property type="evidence" value="ECO:0007669"/>
    <property type="project" value="InterPro"/>
</dbReference>
<feature type="domain" description="Spore coat protein X/V" evidence="1">
    <location>
        <begin position="23"/>
        <end position="79"/>
    </location>
</feature>